<comment type="caution">
    <text evidence="3">The sequence shown here is derived from an EMBL/GenBank/DDBJ whole genome shotgun (WGS) entry which is preliminary data.</text>
</comment>
<dbReference type="Proteomes" id="UP001213000">
    <property type="component" value="Unassembled WGS sequence"/>
</dbReference>
<dbReference type="PANTHER" id="PTHR10039">
    <property type="entry name" value="AMELOGENIN"/>
    <property type="match status" value="1"/>
</dbReference>
<proteinExistence type="predicted"/>
<name>A0AAD5YSP8_9AGAR</name>
<dbReference type="EMBL" id="JANIEX010000873">
    <property type="protein sequence ID" value="KAJ3562405.1"/>
    <property type="molecule type" value="Genomic_DNA"/>
</dbReference>
<dbReference type="InterPro" id="IPR056884">
    <property type="entry name" value="NPHP3-like_N"/>
</dbReference>
<dbReference type="SUPFAM" id="SSF52540">
    <property type="entry name" value="P-loop containing nucleoside triphosphate hydrolases"/>
    <property type="match status" value="2"/>
</dbReference>
<keyword evidence="4" id="KW-1185">Reference proteome</keyword>
<accession>A0AAD5YSP8</accession>
<dbReference type="Gene3D" id="3.40.50.300">
    <property type="entry name" value="P-loop containing nucleotide triphosphate hydrolases"/>
    <property type="match status" value="2"/>
</dbReference>
<evidence type="ECO:0000256" key="1">
    <source>
        <dbReference type="ARBA" id="ARBA00022737"/>
    </source>
</evidence>
<evidence type="ECO:0000259" key="2">
    <source>
        <dbReference type="Pfam" id="PF24883"/>
    </source>
</evidence>
<feature type="domain" description="Nephrocystin 3-like N-terminal" evidence="2">
    <location>
        <begin position="606"/>
        <end position="764"/>
    </location>
</feature>
<sequence length="1311" mass="148996">MAQQASHPITVTKTYDLISLQNHYDRRCIPGTRDQYISDIVDWATASTDTRRPSIYWMRGPAGVGKSAIAQTCAEKLKALGKLGAAFFFSVKKYDDATRLFTSLAYQLALTLPNYHKVLDAKIRKDRTLVHQKLPLQFTSLIVEPLQELEKLSEAVPQKTIFIDGLDECADPLAQVKVIEIIFSSARARSTPFRWAIFSRDEPYLAFKRSSPNLSLYCHSVFLPISRKSDGDIELYLRKGFENILQKRNFLHLVSSWPSDEDIQSLVDAAAGLFTHPTTVLEFIDKNSYSGLKESLQTVLACIREPSTNRPGLLFADLDRLYTLILERIPKDILSATLLIFSYLLRTDFVGDKGHRIAIICNALGISETVFRSIYDHLQAVIAWQEPVQSTPKQTVDFQDLDSLLRSSCPVEVWLYNIHGAVSFRHKSFYDFLMDPLRSSTSFCVTTPTIRTQLFHRLIEQHLHYASGYIIQGTKLVSSHDIVNSSETLSWPHGNEFVDSFLRFQSFRNVSIYLSHDHPRFSPSTPPPAHTTTMSILQGANGLYIEHFGATLVVQGETQGETQIKLGSGIEILLEASSPGATMESTDHYDRRCFPETRNQFITDIVHWATAPENPSPKIYWMSGPAGVGKSSIAQTCAEKLKASGNLGAAFFFSIKKYDDHTRLFTTLAYLLSTVYPEYSQALNTKICRDRTLVRNKLRWQFQALIVEPLQELEQQPRAIQRRVIFIDGLDECADIGAQMEIIEVIASSVNAGTTPFRWAIFSRNEPHLTSTFNSPLVSPHTHRVFLPISRQADAEIELYLRGGFANILRRRNLLHLASTWPSDNDIKGLVDAAAGFFAHPATVLRFIDSQSYIGLRESLESVVSPIKRRISQSDSLCQPYKELDQLYYLILEQLPEDILPHMLLLFSYLVRTDFVGEKGHRIAIISNALGISETIFRGIYHHMQAVIAVQEPMTSAFIETIDLTRSFYDQDPSLKSNDSVQRLLYNIHGAVIFRHKSFYDFLIDPLRSSHFCVTAIGIRTILFDRLVAQHEHYASGYVIEGTRLVSSHSEVTCSTRSLSWPQGTNFVDSFLRFEAFRNISIYLSCDHPRFDQFLEQVPATSLQKLSELDFRKNLIAIVMDQPEFILTKDNLVAGFTRSGLGRVIGASEFMCIGEDQYGDRNQGFQPTKFLDRVEKLRKAGVMRPYHPWLGSGWATSIIDIGRRPKTHGCVHTGRYEVGLSPRSTIYYWEFDTKRRYFHGFQTVNYKEAYAIYRSERFGMWEDLWAAPQGNQHSGHLVLAERHVKIRELLVKGILLDRAIMVFFTKQVCGT</sequence>
<keyword evidence="1" id="KW-0677">Repeat</keyword>
<reference evidence="3" key="1">
    <citation type="submission" date="2022-07" db="EMBL/GenBank/DDBJ databases">
        <title>Genome Sequence of Leucocoprinus birnbaumii.</title>
        <authorList>
            <person name="Buettner E."/>
        </authorList>
    </citation>
    <scope>NUCLEOTIDE SEQUENCE</scope>
    <source>
        <strain evidence="3">VT141</strain>
    </source>
</reference>
<protein>
    <recommendedName>
        <fullName evidence="2">Nephrocystin 3-like N-terminal domain-containing protein</fullName>
    </recommendedName>
</protein>
<evidence type="ECO:0000313" key="4">
    <source>
        <dbReference type="Proteomes" id="UP001213000"/>
    </source>
</evidence>
<organism evidence="3 4">
    <name type="scientific">Leucocoprinus birnbaumii</name>
    <dbReference type="NCBI Taxonomy" id="56174"/>
    <lineage>
        <taxon>Eukaryota</taxon>
        <taxon>Fungi</taxon>
        <taxon>Dikarya</taxon>
        <taxon>Basidiomycota</taxon>
        <taxon>Agaricomycotina</taxon>
        <taxon>Agaricomycetes</taxon>
        <taxon>Agaricomycetidae</taxon>
        <taxon>Agaricales</taxon>
        <taxon>Agaricineae</taxon>
        <taxon>Agaricaceae</taxon>
        <taxon>Leucocoprinus</taxon>
    </lineage>
</organism>
<evidence type="ECO:0000313" key="3">
    <source>
        <dbReference type="EMBL" id="KAJ3562405.1"/>
    </source>
</evidence>
<gene>
    <name evidence="3" type="ORF">NP233_g9594</name>
</gene>
<dbReference type="InterPro" id="IPR027417">
    <property type="entry name" value="P-loop_NTPase"/>
</dbReference>
<dbReference type="PANTHER" id="PTHR10039:SF17">
    <property type="entry name" value="FUNGAL STAND N-TERMINAL GOODBYE DOMAIN-CONTAINING PROTEIN-RELATED"/>
    <property type="match status" value="1"/>
</dbReference>
<dbReference type="Pfam" id="PF24883">
    <property type="entry name" value="NPHP3_N"/>
    <property type="match status" value="2"/>
</dbReference>
<feature type="domain" description="Nephrocystin 3-like N-terminal" evidence="2">
    <location>
        <begin position="42"/>
        <end position="200"/>
    </location>
</feature>